<gene>
    <name evidence="2" type="ORF">ACIB24_01065</name>
</gene>
<dbReference type="EMBL" id="JBITLV010000001">
    <property type="protein sequence ID" value="MFI7585647.1"/>
    <property type="molecule type" value="Genomic_DNA"/>
</dbReference>
<name>A0ABW8AJ36_9ACTN</name>
<dbReference type="Proteomes" id="UP001612915">
    <property type="component" value="Unassembled WGS sequence"/>
</dbReference>
<evidence type="ECO:0000259" key="1">
    <source>
        <dbReference type="Pfam" id="PF01037"/>
    </source>
</evidence>
<organism evidence="2 3">
    <name type="scientific">Spongisporangium articulatum</name>
    <dbReference type="NCBI Taxonomy" id="3362603"/>
    <lineage>
        <taxon>Bacteria</taxon>
        <taxon>Bacillati</taxon>
        <taxon>Actinomycetota</taxon>
        <taxon>Actinomycetes</taxon>
        <taxon>Kineosporiales</taxon>
        <taxon>Kineosporiaceae</taxon>
        <taxon>Spongisporangium</taxon>
    </lineage>
</organism>
<reference evidence="2 3" key="1">
    <citation type="submission" date="2024-10" db="EMBL/GenBank/DDBJ databases">
        <title>The Natural Products Discovery Center: Release of the First 8490 Sequenced Strains for Exploring Actinobacteria Biosynthetic Diversity.</title>
        <authorList>
            <person name="Kalkreuter E."/>
            <person name="Kautsar S.A."/>
            <person name="Yang D."/>
            <person name="Bader C.D."/>
            <person name="Teijaro C.N."/>
            <person name="Fluegel L."/>
            <person name="Davis C.M."/>
            <person name="Simpson J.R."/>
            <person name="Lauterbach L."/>
            <person name="Steele A.D."/>
            <person name="Gui C."/>
            <person name="Meng S."/>
            <person name="Li G."/>
            <person name="Viehrig K."/>
            <person name="Ye F."/>
            <person name="Su P."/>
            <person name="Kiefer A.F."/>
            <person name="Nichols A."/>
            <person name="Cepeda A.J."/>
            <person name="Yan W."/>
            <person name="Fan B."/>
            <person name="Jiang Y."/>
            <person name="Adhikari A."/>
            <person name="Zheng C.-J."/>
            <person name="Schuster L."/>
            <person name="Cowan T.M."/>
            <person name="Smanski M.J."/>
            <person name="Chevrette M.G."/>
            <person name="De Carvalho L.P.S."/>
            <person name="Shen B."/>
        </authorList>
    </citation>
    <scope>NUCLEOTIDE SEQUENCE [LARGE SCALE GENOMIC DNA]</scope>
    <source>
        <strain evidence="2 3">NPDC049639</strain>
    </source>
</reference>
<dbReference type="InterPro" id="IPR019887">
    <property type="entry name" value="Tscrpt_reg_AsnC/Lrp_C"/>
</dbReference>
<keyword evidence="3" id="KW-1185">Reference proteome</keyword>
<dbReference type="InterPro" id="IPR011008">
    <property type="entry name" value="Dimeric_a/b-barrel"/>
</dbReference>
<comment type="caution">
    <text evidence="2">The sequence shown here is derived from an EMBL/GenBank/DDBJ whole genome shotgun (WGS) entry which is preliminary data.</text>
</comment>
<feature type="domain" description="Transcription regulator AsnC/Lrp ligand binding" evidence="1">
    <location>
        <begin position="6"/>
        <end position="77"/>
    </location>
</feature>
<dbReference type="RefSeq" id="WP_398273888.1">
    <property type="nucleotide sequence ID" value="NZ_JBITLV010000001.1"/>
</dbReference>
<accession>A0ABW8AJ36</accession>
<protein>
    <submittedName>
        <fullName evidence="2">Lrp/AsnC ligand binding domain-containing protein</fullName>
    </submittedName>
</protein>
<dbReference type="Gene3D" id="3.30.70.920">
    <property type="match status" value="1"/>
</dbReference>
<evidence type="ECO:0000313" key="3">
    <source>
        <dbReference type="Proteomes" id="UP001612915"/>
    </source>
</evidence>
<dbReference type="Pfam" id="PF01037">
    <property type="entry name" value="AsnC_trans_reg"/>
    <property type="match status" value="1"/>
</dbReference>
<proteinExistence type="predicted"/>
<sequence>MVTAFVLLEVAPDRIPETAAEAATVAGVREVHSVTGDVDLIAVVQVGAHDELAEVITNHLSKVPGVRGTRTYLAFRQYSGTELETAFDLGLDGD</sequence>
<evidence type="ECO:0000313" key="2">
    <source>
        <dbReference type="EMBL" id="MFI7585647.1"/>
    </source>
</evidence>
<dbReference type="SUPFAM" id="SSF54909">
    <property type="entry name" value="Dimeric alpha+beta barrel"/>
    <property type="match status" value="1"/>
</dbReference>